<comment type="caution">
    <text evidence="11">The sequence shown here is derived from an EMBL/GenBank/DDBJ whole genome shotgun (WGS) entry which is preliminary data.</text>
</comment>
<gene>
    <name evidence="11" type="ORF">KEM10_22400</name>
</gene>
<dbReference type="InterPro" id="IPR027417">
    <property type="entry name" value="P-loop_NTPase"/>
</dbReference>
<evidence type="ECO:0000313" key="11">
    <source>
        <dbReference type="EMBL" id="MBS2101053.1"/>
    </source>
</evidence>
<keyword evidence="12" id="KW-1185">Reference proteome</keyword>
<dbReference type="Pfam" id="PF13361">
    <property type="entry name" value="UvrD_C"/>
    <property type="match status" value="1"/>
</dbReference>
<dbReference type="PANTHER" id="PTHR11070">
    <property type="entry name" value="UVRD / RECB / PCRA DNA HELICASE FAMILY MEMBER"/>
    <property type="match status" value="1"/>
</dbReference>
<dbReference type="EC" id="5.6.2.4" evidence="7"/>
<dbReference type="Gene3D" id="1.10.486.10">
    <property type="entry name" value="PCRA, domain 4"/>
    <property type="match status" value="1"/>
</dbReference>
<evidence type="ECO:0000256" key="1">
    <source>
        <dbReference type="ARBA" id="ARBA00022741"/>
    </source>
</evidence>
<dbReference type="Pfam" id="PF00580">
    <property type="entry name" value="UvrD-helicase"/>
    <property type="match status" value="1"/>
</dbReference>
<dbReference type="EMBL" id="JAGUCO010000036">
    <property type="protein sequence ID" value="MBS2101053.1"/>
    <property type="molecule type" value="Genomic_DNA"/>
</dbReference>
<dbReference type="Proteomes" id="UP000708576">
    <property type="component" value="Unassembled WGS sequence"/>
</dbReference>
<evidence type="ECO:0000256" key="4">
    <source>
        <dbReference type="ARBA" id="ARBA00022840"/>
    </source>
</evidence>
<evidence type="ECO:0000259" key="10">
    <source>
        <dbReference type="Pfam" id="PF13361"/>
    </source>
</evidence>
<evidence type="ECO:0000256" key="3">
    <source>
        <dbReference type="ARBA" id="ARBA00022806"/>
    </source>
</evidence>
<evidence type="ECO:0000256" key="8">
    <source>
        <dbReference type="ARBA" id="ARBA00048988"/>
    </source>
</evidence>
<dbReference type="RefSeq" id="WP_212220086.1">
    <property type="nucleotide sequence ID" value="NZ_JAGUCO010000036.1"/>
</dbReference>
<dbReference type="InterPro" id="IPR014017">
    <property type="entry name" value="DNA_helicase_UvrD-like_C"/>
</dbReference>
<protein>
    <recommendedName>
        <fullName evidence="7">DNA 3'-5' helicase</fullName>
        <ecNumber evidence="7">5.6.2.4</ecNumber>
    </recommendedName>
</protein>
<name>A0ABS5K1P6_9BACT</name>
<dbReference type="GO" id="GO:0004386">
    <property type="term" value="F:helicase activity"/>
    <property type="evidence" value="ECO:0007669"/>
    <property type="project" value="UniProtKB-KW"/>
</dbReference>
<dbReference type="Gene3D" id="3.40.50.300">
    <property type="entry name" value="P-loop containing nucleotide triphosphate hydrolases"/>
    <property type="match status" value="2"/>
</dbReference>
<organism evidence="11 12">
    <name type="scientific">Carboxylicivirga linearis</name>
    <dbReference type="NCBI Taxonomy" id="1628157"/>
    <lineage>
        <taxon>Bacteria</taxon>
        <taxon>Pseudomonadati</taxon>
        <taxon>Bacteroidota</taxon>
        <taxon>Bacteroidia</taxon>
        <taxon>Marinilabiliales</taxon>
        <taxon>Marinilabiliaceae</taxon>
        <taxon>Carboxylicivirga</taxon>
    </lineage>
</organism>
<dbReference type="PANTHER" id="PTHR11070:SF30">
    <property type="entry name" value="F-BOX DNA HELICASE 1"/>
    <property type="match status" value="1"/>
</dbReference>
<feature type="domain" description="UvrD-like helicase ATP-binding" evidence="9">
    <location>
        <begin position="4"/>
        <end position="238"/>
    </location>
</feature>
<evidence type="ECO:0000256" key="2">
    <source>
        <dbReference type="ARBA" id="ARBA00022801"/>
    </source>
</evidence>
<keyword evidence="4" id="KW-0067">ATP-binding</keyword>
<sequence length="569" mass="65196">MQLTEEQKHIIETEGDLKVNAVAGSGKTTTILEYAKQRKHNTVLYIAFNKSVRLEAEQKLQQMGLNNVQVETAHSLAYKYIVPGSFFKIRFGYQPHEIAQILRLPVKAGDLQHLKLANHIYQFAVYFCNSAAQKVADLDYLQTIQETESIDFVQRYYDAILYYTRLFLAKMYNGEIEIIHDFYLKQFQLSNVQLPHQYILFDEGQDASPAMLQTFMNQKANKVIIGDQHQQIYSWRYAINALQNVDFKTLHLSQSFRFNHEVATLATSILNLKKLINKSGSSNVKGCGNNSSISSRATLARSNSSLLSRAIELLIQQRELTKIYFEGHLSSYTFADEGGSIYDILNLYRGERHMIKDAQMAAMPGFDELKNYVSETGNNNLKPLIDLVEKYHKDLPFYMKRIKDSVVDNSQKHEAEMIFSTVHKSKGMEYDEVFLQDDFINEQSLIDAKAGIKAGEIKPSMLEEEINLLYVATTRTKSKLHIPIKLLPTGFYVEGMKSITTGTALKLKQDFSKRSLPNKNAKWTKGEEIELSQLFLSGKPIPHIARLLGRSQTAIKSRIDKLDLWEKYY</sequence>
<evidence type="ECO:0000256" key="6">
    <source>
        <dbReference type="ARBA" id="ARBA00034617"/>
    </source>
</evidence>
<evidence type="ECO:0000256" key="5">
    <source>
        <dbReference type="ARBA" id="ARBA00023235"/>
    </source>
</evidence>
<keyword evidence="5" id="KW-0413">Isomerase</keyword>
<evidence type="ECO:0000256" key="7">
    <source>
        <dbReference type="ARBA" id="ARBA00034808"/>
    </source>
</evidence>
<evidence type="ECO:0000313" key="12">
    <source>
        <dbReference type="Proteomes" id="UP000708576"/>
    </source>
</evidence>
<keyword evidence="1" id="KW-0547">Nucleotide-binding</keyword>
<dbReference type="InterPro" id="IPR014016">
    <property type="entry name" value="UvrD-like_ATP-bd"/>
</dbReference>
<dbReference type="InterPro" id="IPR000212">
    <property type="entry name" value="DNA_helicase_UvrD/REP"/>
</dbReference>
<evidence type="ECO:0000259" key="9">
    <source>
        <dbReference type="Pfam" id="PF00580"/>
    </source>
</evidence>
<accession>A0ABS5K1P6</accession>
<proteinExistence type="predicted"/>
<dbReference type="SUPFAM" id="SSF52540">
    <property type="entry name" value="P-loop containing nucleoside triphosphate hydrolases"/>
    <property type="match status" value="1"/>
</dbReference>
<dbReference type="Gene3D" id="1.10.10.60">
    <property type="entry name" value="Homeodomain-like"/>
    <property type="match status" value="1"/>
</dbReference>
<comment type="catalytic activity">
    <reaction evidence="8">
        <text>ATP + H2O = ADP + phosphate + H(+)</text>
        <dbReference type="Rhea" id="RHEA:13065"/>
        <dbReference type="ChEBI" id="CHEBI:15377"/>
        <dbReference type="ChEBI" id="CHEBI:15378"/>
        <dbReference type="ChEBI" id="CHEBI:30616"/>
        <dbReference type="ChEBI" id="CHEBI:43474"/>
        <dbReference type="ChEBI" id="CHEBI:456216"/>
        <dbReference type="EC" id="5.6.2.4"/>
    </reaction>
</comment>
<keyword evidence="2" id="KW-0378">Hydrolase</keyword>
<reference evidence="11 12" key="1">
    <citation type="journal article" date="2015" name="Int. J. Syst. Evol. Microbiol.">
        <title>Carboxylicivirga linearis sp. nov., isolated from a sea cucumber culture pond.</title>
        <authorList>
            <person name="Wang F.Q."/>
            <person name="Zhou Y.X."/>
            <person name="Lin X.Z."/>
            <person name="Chen G.J."/>
            <person name="Du Z.J."/>
        </authorList>
    </citation>
    <scope>NUCLEOTIDE SEQUENCE [LARGE SCALE GENOMIC DNA]</scope>
    <source>
        <strain evidence="11 12">FB218</strain>
    </source>
</reference>
<feature type="domain" description="UvrD-like helicase C-terminal" evidence="10">
    <location>
        <begin position="409"/>
        <end position="482"/>
    </location>
</feature>
<comment type="catalytic activity">
    <reaction evidence="6">
        <text>Couples ATP hydrolysis with the unwinding of duplex DNA by translocating in the 3'-5' direction.</text>
        <dbReference type="EC" id="5.6.2.4"/>
    </reaction>
</comment>
<keyword evidence="3 11" id="KW-0347">Helicase</keyword>